<keyword evidence="1" id="KW-0472">Membrane</keyword>
<dbReference type="Proteomes" id="UP000003835">
    <property type="component" value="Unassembled WGS sequence"/>
</dbReference>
<evidence type="ECO:0000313" key="3">
    <source>
        <dbReference type="Proteomes" id="UP000003835"/>
    </source>
</evidence>
<evidence type="ECO:0000256" key="1">
    <source>
        <dbReference type="SAM" id="Phobius"/>
    </source>
</evidence>
<gene>
    <name evidence="2" type="ORF">MC7420_6785</name>
</gene>
<organism evidence="2 3">
    <name type="scientific">Coleofasciculus chthonoplastes PCC 7420</name>
    <dbReference type="NCBI Taxonomy" id="118168"/>
    <lineage>
        <taxon>Bacteria</taxon>
        <taxon>Bacillati</taxon>
        <taxon>Cyanobacteriota</taxon>
        <taxon>Cyanophyceae</taxon>
        <taxon>Coleofasciculales</taxon>
        <taxon>Coleofasciculaceae</taxon>
        <taxon>Coleofasciculus</taxon>
    </lineage>
</organism>
<keyword evidence="1" id="KW-0812">Transmembrane</keyword>
<dbReference type="HOGENOM" id="CLU_201856_0_0_3"/>
<name>B4VW78_9CYAN</name>
<dbReference type="OrthoDB" id="487945at2"/>
<evidence type="ECO:0000313" key="2">
    <source>
        <dbReference type="EMBL" id="EDX73737.1"/>
    </source>
</evidence>
<feature type="transmembrane region" description="Helical" evidence="1">
    <location>
        <begin position="6"/>
        <end position="24"/>
    </location>
</feature>
<keyword evidence="3" id="KW-1185">Reference proteome</keyword>
<dbReference type="EMBL" id="DS989856">
    <property type="protein sequence ID" value="EDX73737.1"/>
    <property type="molecule type" value="Genomic_DNA"/>
</dbReference>
<keyword evidence="1" id="KW-1133">Transmembrane helix</keyword>
<dbReference type="AlphaFoldDB" id="B4VW78"/>
<proteinExistence type="predicted"/>
<feature type="transmembrane region" description="Helical" evidence="1">
    <location>
        <begin position="36"/>
        <end position="57"/>
    </location>
</feature>
<protein>
    <submittedName>
        <fullName evidence="2">Uncharacterized protein</fullName>
    </submittedName>
</protein>
<accession>B4VW78</accession>
<dbReference type="RefSeq" id="WP_006102988.1">
    <property type="nucleotide sequence ID" value="NZ_DS989856.1"/>
</dbReference>
<sequence length="70" mass="8087">MIYCVGIIYATIAAYLFTVWFELADDMRTLSEPQKVLSWVTLIVAAVFWPLVIPIAYTKLLKDQTSKRFI</sequence>
<reference evidence="2 3" key="1">
    <citation type="submission" date="2008-07" db="EMBL/GenBank/DDBJ databases">
        <authorList>
            <person name="Tandeau de Marsac N."/>
            <person name="Ferriera S."/>
            <person name="Johnson J."/>
            <person name="Kravitz S."/>
            <person name="Beeson K."/>
            <person name="Sutton G."/>
            <person name="Rogers Y.-H."/>
            <person name="Friedman R."/>
            <person name="Frazier M."/>
            <person name="Venter J.C."/>
        </authorList>
    </citation>
    <scope>NUCLEOTIDE SEQUENCE [LARGE SCALE GENOMIC DNA]</scope>
    <source>
        <strain evidence="2 3">PCC 7420</strain>
    </source>
</reference>